<dbReference type="Proteomes" id="UP000198972">
    <property type="component" value="Unassembled WGS sequence"/>
</dbReference>
<name>A0A1G7EU37_9BACL</name>
<feature type="binding site" evidence="5">
    <location>
        <position position="133"/>
    </location>
    <ligand>
        <name>ATP</name>
        <dbReference type="ChEBI" id="CHEBI:30616"/>
    </ligand>
</feature>
<organism evidence="7 8">
    <name type="scientific">Fontibacillus panacisegetis</name>
    <dbReference type="NCBI Taxonomy" id="670482"/>
    <lineage>
        <taxon>Bacteria</taxon>
        <taxon>Bacillati</taxon>
        <taxon>Bacillota</taxon>
        <taxon>Bacilli</taxon>
        <taxon>Bacillales</taxon>
        <taxon>Paenibacillaceae</taxon>
        <taxon>Fontibacillus</taxon>
    </lineage>
</organism>
<dbReference type="PANTHER" id="PTHR43289">
    <property type="entry name" value="MITOGEN-ACTIVATED PROTEIN KINASE KINASE KINASE 20-RELATED"/>
    <property type="match status" value="1"/>
</dbReference>
<evidence type="ECO:0000256" key="2">
    <source>
        <dbReference type="ARBA" id="ARBA00022741"/>
    </source>
</evidence>
<dbReference type="InterPro" id="IPR011009">
    <property type="entry name" value="Kinase-like_dom_sf"/>
</dbReference>
<dbReference type="PROSITE" id="PS00109">
    <property type="entry name" value="PROTEIN_KINASE_TYR"/>
    <property type="match status" value="1"/>
</dbReference>
<keyword evidence="7" id="KW-0723">Serine/threonine-protein kinase</keyword>
<dbReference type="PROSITE" id="PS50011">
    <property type="entry name" value="PROTEIN_KINASE_DOM"/>
    <property type="match status" value="1"/>
</dbReference>
<dbReference type="InterPro" id="IPR020635">
    <property type="entry name" value="Tyr_kinase_cat_dom"/>
</dbReference>
<dbReference type="GO" id="GO:0005524">
    <property type="term" value="F:ATP binding"/>
    <property type="evidence" value="ECO:0007669"/>
    <property type="project" value="UniProtKB-UniRule"/>
</dbReference>
<dbReference type="SUPFAM" id="SSF56112">
    <property type="entry name" value="Protein kinase-like (PK-like)"/>
    <property type="match status" value="1"/>
</dbReference>
<dbReference type="RefSeq" id="WP_091226181.1">
    <property type="nucleotide sequence ID" value="NZ_FNBG01000001.1"/>
</dbReference>
<dbReference type="GO" id="GO:0004674">
    <property type="term" value="F:protein serine/threonine kinase activity"/>
    <property type="evidence" value="ECO:0007669"/>
    <property type="project" value="UniProtKB-KW"/>
</dbReference>
<dbReference type="InterPro" id="IPR017441">
    <property type="entry name" value="Protein_kinase_ATP_BS"/>
</dbReference>
<dbReference type="EMBL" id="FNBG01000001">
    <property type="protein sequence ID" value="SDE67097.1"/>
    <property type="molecule type" value="Genomic_DNA"/>
</dbReference>
<reference evidence="7 8" key="1">
    <citation type="submission" date="2016-10" db="EMBL/GenBank/DDBJ databases">
        <authorList>
            <person name="de Groot N.N."/>
        </authorList>
    </citation>
    <scope>NUCLEOTIDE SEQUENCE [LARGE SCALE GENOMIC DNA]</scope>
    <source>
        <strain evidence="7 8">DSM 28129</strain>
    </source>
</reference>
<dbReference type="SMART" id="SM00219">
    <property type="entry name" value="TyrKc"/>
    <property type="match status" value="1"/>
</dbReference>
<gene>
    <name evidence="7" type="ORF">SAMN04488542_101335</name>
</gene>
<evidence type="ECO:0000256" key="3">
    <source>
        <dbReference type="ARBA" id="ARBA00022777"/>
    </source>
</evidence>
<keyword evidence="8" id="KW-1185">Reference proteome</keyword>
<evidence type="ECO:0000256" key="4">
    <source>
        <dbReference type="ARBA" id="ARBA00022840"/>
    </source>
</evidence>
<sequence length="359" mass="41187">MTFSEPTLFEIVETLKEGLVSYSTGNSTELNNDDYKRLRKILLSTEKLSNKLPEFIKQYRSLDEFWGYIKEVSDSYAGRRQYLGEVFNPLLDELETNATMTNDYSELEVIGSGGFGEVKRMKHNLLKMDFAFKFFSPIFSNDDERNLERFFREAQILFRLNHQNIIKIYDIGLLGNKPFIRMELFEGKNLNQVLKDHGRFPINKSIDLMIELADALSHAHGIGIVHRDIRPSNIMIARPRQVRVIDFGLGIYLENELTSRLTRTGHNIAGGHFTAPELISNPKLIDPRTDIYSLGAVWYNLITGSVPAGSKIRETLYSVEGMNEEVAEIILKCLEDIDGRYQSMQELILDLTKVKGDLF</sequence>
<dbReference type="Gene3D" id="1.10.510.10">
    <property type="entry name" value="Transferase(Phosphotransferase) domain 1"/>
    <property type="match status" value="1"/>
</dbReference>
<keyword evidence="4 5" id="KW-0067">ATP-binding</keyword>
<evidence type="ECO:0000313" key="8">
    <source>
        <dbReference type="Proteomes" id="UP000198972"/>
    </source>
</evidence>
<keyword evidence="2 5" id="KW-0547">Nucleotide-binding</keyword>
<evidence type="ECO:0000313" key="7">
    <source>
        <dbReference type="EMBL" id="SDE67097.1"/>
    </source>
</evidence>
<evidence type="ECO:0000256" key="5">
    <source>
        <dbReference type="PROSITE-ProRule" id="PRU10141"/>
    </source>
</evidence>
<dbReference type="PROSITE" id="PS00107">
    <property type="entry name" value="PROTEIN_KINASE_ATP"/>
    <property type="match status" value="1"/>
</dbReference>
<dbReference type="CDD" id="cd14014">
    <property type="entry name" value="STKc_PknB_like"/>
    <property type="match status" value="1"/>
</dbReference>
<dbReference type="PANTHER" id="PTHR43289:SF34">
    <property type="entry name" value="SERINE_THREONINE-PROTEIN KINASE YBDM-RELATED"/>
    <property type="match status" value="1"/>
</dbReference>
<accession>A0A1G7EU37</accession>
<dbReference type="GO" id="GO:0004713">
    <property type="term" value="F:protein tyrosine kinase activity"/>
    <property type="evidence" value="ECO:0007669"/>
    <property type="project" value="InterPro"/>
</dbReference>
<dbReference type="InterPro" id="IPR000719">
    <property type="entry name" value="Prot_kinase_dom"/>
</dbReference>
<dbReference type="STRING" id="670482.SAMN04488542_101335"/>
<protein>
    <submittedName>
        <fullName evidence="7">Serine/threonine protein kinase</fullName>
    </submittedName>
</protein>
<proteinExistence type="predicted"/>
<dbReference type="Pfam" id="PF00069">
    <property type="entry name" value="Pkinase"/>
    <property type="match status" value="1"/>
</dbReference>
<dbReference type="OrthoDB" id="9788659at2"/>
<evidence type="ECO:0000259" key="6">
    <source>
        <dbReference type="PROSITE" id="PS50011"/>
    </source>
</evidence>
<dbReference type="AlphaFoldDB" id="A0A1G7EU37"/>
<keyword evidence="3 7" id="KW-0418">Kinase</keyword>
<evidence type="ECO:0000256" key="1">
    <source>
        <dbReference type="ARBA" id="ARBA00022679"/>
    </source>
</evidence>
<feature type="domain" description="Protein kinase" evidence="6">
    <location>
        <begin position="104"/>
        <end position="359"/>
    </location>
</feature>
<keyword evidence="1" id="KW-0808">Transferase</keyword>
<dbReference type="InterPro" id="IPR008266">
    <property type="entry name" value="Tyr_kinase_AS"/>
</dbReference>